<feature type="non-terminal residue" evidence="1">
    <location>
        <position position="1"/>
    </location>
</feature>
<keyword evidence="2" id="KW-1185">Reference proteome</keyword>
<evidence type="ECO:0000313" key="2">
    <source>
        <dbReference type="Proteomes" id="UP000789405"/>
    </source>
</evidence>
<evidence type="ECO:0000313" key="1">
    <source>
        <dbReference type="EMBL" id="CAG8782579.1"/>
    </source>
</evidence>
<protein>
    <submittedName>
        <fullName evidence="1">14407_t:CDS:1</fullName>
    </submittedName>
</protein>
<feature type="non-terminal residue" evidence="1">
    <location>
        <position position="196"/>
    </location>
</feature>
<gene>
    <name evidence="1" type="ORF">DERYTH_LOCUS19830</name>
</gene>
<name>A0A9N9JIL5_9GLOM</name>
<organism evidence="1 2">
    <name type="scientific">Dentiscutata erythropus</name>
    <dbReference type="NCBI Taxonomy" id="1348616"/>
    <lineage>
        <taxon>Eukaryota</taxon>
        <taxon>Fungi</taxon>
        <taxon>Fungi incertae sedis</taxon>
        <taxon>Mucoromycota</taxon>
        <taxon>Glomeromycotina</taxon>
        <taxon>Glomeromycetes</taxon>
        <taxon>Diversisporales</taxon>
        <taxon>Gigasporaceae</taxon>
        <taxon>Dentiscutata</taxon>
    </lineage>
</organism>
<proteinExistence type="predicted"/>
<accession>A0A9N9JIL5</accession>
<sequence>ILTIKNNEVNLIEIAIAADELQLLEAYKQIENYLLNNKLAWKPKDIITALQNDYFANLYNFALGWTPENFMDLKYTLRIALKVFYQMALMKKFYTTFRNLTPKASFEILPLRGYPFDSKIINAKDAALIGIEFPLKKKQGPCFGLQDLCINRLISPNKVGVICKSRQSYEKKLINEGAFEIEEYEVFLIDNGFPKQ</sequence>
<dbReference type="OrthoDB" id="408604at2759"/>
<dbReference type="Proteomes" id="UP000789405">
    <property type="component" value="Unassembled WGS sequence"/>
</dbReference>
<dbReference type="AlphaFoldDB" id="A0A9N9JIL5"/>
<reference evidence="1" key="1">
    <citation type="submission" date="2021-06" db="EMBL/GenBank/DDBJ databases">
        <authorList>
            <person name="Kallberg Y."/>
            <person name="Tangrot J."/>
            <person name="Rosling A."/>
        </authorList>
    </citation>
    <scope>NUCLEOTIDE SEQUENCE</scope>
    <source>
        <strain evidence="1">MA453B</strain>
    </source>
</reference>
<dbReference type="EMBL" id="CAJVPY010022359">
    <property type="protein sequence ID" value="CAG8782579.1"/>
    <property type="molecule type" value="Genomic_DNA"/>
</dbReference>
<comment type="caution">
    <text evidence="1">The sequence shown here is derived from an EMBL/GenBank/DDBJ whole genome shotgun (WGS) entry which is preliminary data.</text>
</comment>